<keyword evidence="2" id="KW-0813">Transport</keyword>
<keyword evidence="4" id="KW-0029">Amino-acid transport</keyword>
<evidence type="ECO:0000313" key="8">
    <source>
        <dbReference type="Proteomes" id="UP000584642"/>
    </source>
</evidence>
<reference evidence="7 8" key="1">
    <citation type="submission" date="2020-05" db="EMBL/GenBank/DDBJ databases">
        <title>Azospirillum oleiclasticum sp. nov, a nitrogen-fixing and heavy crude oil-emulsifying bacterium isolated from the crude oil of Yumen Oilfield.</title>
        <authorList>
            <person name="Wu D."/>
            <person name="Cai M."/>
            <person name="Zhang X."/>
        </authorList>
    </citation>
    <scope>NUCLEOTIDE SEQUENCE [LARGE SCALE GENOMIC DNA]</scope>
    <source>
        <strain evidence="7 8">ROY-1-1-2</strain>
    </source>
</reference>
<evidence type="ECO:0000256" key="5">
    <source>
        <dbReference type="SAM" id="SignalP"/>
    </source>
</evidence>
<dbReference type="Proteomes" id="UP000584642">
    <property type="component" value="Unassembled WGS sequence"/>
</dbReference>
<evidence type="ECO:0000313" key="7">
    <source>
        <dbReference type="EMBL" id="NYZ18868.1"/>
    </source>
</evidence>
<comment type="caution">
    <text evidence="7">The sequence shown here is derived from an EMBL/GenBank/DDBJ whole genome shotgun (WGS) entry which is preliminary data.</text>
</comment>
<evidence type="ECO:0000256" key="3">
    <source>
        <dbReference type="ARBA" id="ARBA00022729"/>
    </source>
</evidence>
<dbReference type="Pfam" id="PF13458">
    <property type="entry name" value="Peripla_BP_6"/>
    <property type="match status" value="1"/>
</dbReference>
<dbReference type="PANTHER" id="PTHR47151:SF2">
    <property type="entry name" value="AMINO ACID BINDING PROTEIN"/>
    <property type="match status" value="1"/>
</dbReference>
<comment type="similarity">
    <text evidence="1">Belongs to the leucine-binding protein family.</text>
</comment>
<sequence length="366" mass="38802">MHMKKTLLAAAAVTALFSTAARADIAVATAGPITGQYASFGEQMKKGMEMAVADINAAGGLLGEKLKLEVGDDACDPKQAVAVANQLAKAGVKFVAGHFCSGSSIPASQVYNEEGILQMSPASTNPKLTEQGLKNVFRVCGRDDQQGMIAGQYLANTYKGKNIAILHDKSAYGKGLADETQKALNAAGLKEKVYEAYTAGEKDYSALVSKLKQEAVDVVYVGGYHTEAGLIARQMKDQGMTAPIVSGDALVTNEYWAITGAAGEGTMMTFGPDPREKAEAKAVVEKFRKAGYEPEGYTLYTYAAMQIYAAAVTEAKSTDMAKVAAVLGKKQFDTVIGKIGFDAKGDVTSPAYVWYKWANGQYAEVK</sequence>
<proteinExistence type="inferred from homology"/>
<evidence type="ECO:0000256" key="2">
    <source>
        <dbReference type="ARBA" id="ARBA00022448"/>
    </source>
</evidence>
<feature type="signal peptide" evidence="5">
    <location>
        <begin position="1"/>
        <end position="23"/>
    </location>
</feature>
<dbReference type="SUPFAM" id="SSF53822">
    <property type="entry name" value="Periplasmic binding protein-like I"/>
    <property type="match status" value="1"/>
</dbReference>
<evidence type="ECO:0000259" key="6">
    <source>
        <dbReference type="Pfam" id="PF13458"/>
    </source>
</evidence>
<dbReference type="InterPro" id="IPR000709">
    <property type="entry name" value="Leu_Ile_Val-bd"/>
</dbReference>
<feature type="domain" description="Leucine-binding protein" evidence="6">
    <location>
        <begin position="25"/>
        <end position="357"/>
    </location>
</feature>
<dbReference type="EMBL" id="JABFDB010000001">
    <property type="protein sequence ID" value="NYZ18868.1"/>
    <property type="molecule type" value="Genomic_DNA"/>
</dbReference>
<keyword evidence="3 5" id="KW-0732">Signal</keyword>
<accession>A0ABX2T3N2</accession>
<dbReference type="InterPro" id="IPR028081">
    <property type="entry name" value="Leu-bd"/>
</dbReference>
<dbReference type="Gene3D" id="3.40.50.2300">
    <property type="match status" value="2"/>
</dbReference>
<evidence type="ECO:0000256" key="1">
    <source>
        <dbReference type="ARBA" id="ARBA00010062"/>
    </source>
</evidence>
<dbReference type="RefSeq" id="WP_180280571.1">
    <property type="nucleotide sequence ID" value="NZ_JABFDB010000001.1"/>
</dbReference>
<name>A0ABX2T3N2_9PROT</name>
<evidence type="ECO:0000256" key="4">
    <source>
        <dbReference type="ARBA" id="ARBA00022970"/>
    </source>
</evidence>
<protein>
    <submittedName>
        <fullName evidence="7">Branched-chain amino acid ABC transporter substrate-binding protein</fullName>
    </submittedName>
</protein>
<dbReference type="PRINTS" id="PR00337">
    <property type="entry name" value="LEUILEVALBP"/>
</dbReference>
<keyword evidence="8" id="KW-1185">Reference proteome</keyword>
<gene>
    <name evidence="7" type="ORF">HND93_04025</name>
</gene>
<organism evidence="7 8">
    <name type="scientific">Azospirillum oleiclasticum</name>
    <dbReference type="NCBI Taxonomy" id="2735135"/>
    <lineage>
        <taxon>Bacteria</taxon>
        <taxon>Pseudomonadati</taxon>
        <taxon>Pseudomonadota</taxon>
        <taxon>Alphaproteobacteria</taxon>
        <taxon>Rhodospirillales</taxon>
        <taxon>Azospirillaceae</taxon>
        <taxon>Azospirillum</taxon>
    </lineage>
</organism>
<dbReference type="PANTHER" id="PTHR47151">
    <property type="entry name" value="LEU/ILE/VAL-BINDING ABC TRANSPORTER SUBUNIT"/>
    <property type="match status" value="1"/>
</dbReference>
<dbReference type="InterPro" id="IPR028082">
    <property type="entry name" value="Peripla_BP_I"/>
</dbReference>
<feature type="chain" id="PRO_5046797102" evidence="5">
    <location>
        <begin position="24"/>
        <end position="366"/>
    </location>
</feature>
<dbReference type="CDD" id="cd06342">
    <property type="entry name" value="PBP1_ABC_LIVBP-like"/>
    <property type="match status" value="1"/>
</dbReference>